<dbReference type="Proteomes" id="UP000633619">
    <property type="component" value="Unassembled WGS sequence"/>
</dbReference>
<protein>
    <recommendedName>
        <fullName evidence="4">Lipoprotein</fullName>
    </recommendedName>
</protein>
<dbReference type="PROSITE" id="PS51257">
    <property type="entry name" value="PROKAR_LIPOPROTEIN"/>
    <property type="match status" value="1"/>
</dbReference>
<evidence type="ECO:0000313" key="2">
    <source>
        <dbReference type="EMBL" id="MBH8594753.1"/>
    </source>
</evidence>
<gene>
    <name evidence="2" type="ORF">I8U20_05340</name>
</gene>
<keyword evidence="3" id="KW-1185">Reference proteome</keyword>
<proteinExistence type="predicted"/>
<dbReference type="EMBL" id="JAECVW010000002">
    <property type="protein sequence ID" value="MBH8594753.1"/>
    <property type="molecule type" value="Genomic_DNA"/>
</dbReference>
<sequence length="226" mass="25950">MKWKKISFLFTTVFLLLAAGCMPGDKKEEVNMGMHVDLAMANNLPAMIDQAPVIVLGEYKGMDRVENGARNPKNPALPSENTYHEVQVYKFQVDRVLKGELDQKNIEIGIAHKLQLQTNDGNKIEIIHPLYTQPENNQKYILFLNHPDAYTHYYTFRFTPHSIKLDQKNIAHLVMPSMKLQKQRVETQDQIVHISIDGFPSDYNDQITGKPLSSLFDWIDLEANPK</sequence>
<organism evidence="2 3">
    <name type="scientific">Thermoactinomyces intermedius</name>
    <dbReference type="NCBI Taxonomy" id="2024"/>
    <lineage>
        <taxon>Bacteria</taxon>
        <taxon>Bacillati</taxon>
        <taxon>Bacillota</taxon>
        <taxon>Bacilli</taxon>
        <taxon>Bacillales</taxon>
        <taxon>Thermoactinomycetaceae</taxon>
        <taxon>Thermoactinomyces</taxon>
    </lineage>
</organism>
<name>A0A8I1AEV0_THEIN</name>
<dbReference type="RefSeq" id="WP_181731976.1">
    <property type="nucleotide sequence ID" value="NZ_JACEIR010000004.1"/>
</dbReference>
<accession>A0A8I1AEV0</accession>
<evidence type="ECO:0000256" key="1">
    <source>
        <dbReference type="SAM" id="SignalP"/>
    </source>
</evidence>
<feature type="chain" id="PRO_5038788459" description="Lipoprotein" evidence="1">
    <location>
        <begin position="19"/>
        <end position="226"/>
    </location>
</feature>
<evidence type="ECO:0000313" key="3">
    <source>
        <dbReference type="Proteomes" id="UP000633619"/>
    </source>
</evidence>
<comment type="caution">
    <text evidence="2">The sequence shown here is derived from an EMBL/GenBank/DDBJ whole genome shotgun (WGS) entry which is preliminary data.</text>
</comment>
<keyword evidence="1" id="KW-0732">Signal</keyword>
<dbReference type="AlphaFoldDB" id="A0A8I1AEV0"/>
<reference evidence="2 3" key="1">
    <citation type="submission" date="2020-12" db="EMBL/GenBank/DDBJ databases">
        <title>WGS of Thermoactinomyces spp.</title>
        <authorList>
            <person name="Cheng K."/>
        </authorList>
    </citation>
    <scope>NUCLEOTIDE SEQUENCE [LARGE SCALE GENOMIC DNA]</scope>
    <source>
        <strain evidence="3">CICC 10671\DSM 43846</strain>
    </source>
</reference>
<feature type="signal peptide" evidence="1">
    <location>
        <begin position="1"/>
        <end position="18"/>
    </location>
</feature>
<evidence type="ECO:0008006" key="4">
    <source>
        <dbReference type="Google" id="ProtNLM"/>
    </source>
</evidence>